<evidence type="ECO:0000256" key="3">
    <source>
        <dbReference type="ARBA" id="ARBA00023027"/>
    </source>
</evidence>
<dbReference type="InterPro" id="IPR015955">
    <property type="entry name" value="Lactate_DH/Glyco_Ohase_4_C"/>
</dbReference>
<comment type="caution">
    <text evidence="7">The sequence shown here is derived from an EMBL/GenBank/DDBJ whole genome shotgun (WGS) entry which is preliminary data.</text>
</comment>
<keyword evidence="2 4" id="KW-0560">Oxidoreductase</keyword>
<feature type="domain" description="Lactate/malate dehydrogenase N-terminal" evidence="5">
    <location>
        <begin position="5"/>
        <end position="143"/>
    </location>
</feature>
<dbReference type="PIRSF" id="PIRSF000102">
    <property type="entry name" value="Lac_mal_DH"/>
    <property type="match status" value="1"/>
</dbReference>
<keyword evidence="1 4" id="KW-0816">Tricarboxylic acid cycle</keyword>
<dbReference type="PRINTS" id="PR00086">
    <property type="entry name" value="LLDHDRGNASE"/>
</dbReference>
<dbReference type="NCBIfam" id="TIGR01763">
    <property type="entry name" value="MalateDH_bact"/>
    <property type="match status" value="1"/>
</dbReference>
<feature type="binding site" evidence="4">
    <location>
        <begin position="10"/>
        <end position="15"/>
    </location>
    <ligand>
        <name>NAD(+)</name>
        <dbReference type="ChEBI" id="CHEBI:57540"/>
    </ligand>
</feature>
<dbReference type="Gene3D" id="3.90.110.10">
    <property type="entry name" value="Lactate dehydrogenase/glycoside hydrolase, family 4, C-terminal"/>
    <property type="match status" value="1"/>
</dbReference>
<feature type="binding site" evidence="4">
    <location>
        <position position="152"/>
    </location>
    <ligand>
        <name>substrate</name>
    </ligand>
</feature>
<reference evidence="7 8" key="1">
    <citation type="journal article" date="2024" name="Appl. Environ. Microbiol.">
        <title>Pontiella agarivorans sp. nov., a novel marine anaerobic bacterium capable of degrading macroalgal polysaccharides and fixing nitrogen.</title>
        <authorList>
            <person name="Liu N."/>
            <person name="Kivenson V."/>
            <person name="Peng X."/>
            <person name="Cui Z."/>
            <person name="Lankiewicz T.S."/>
            <person name="Gosselin K.M."/>
            <person name="English C.J."/>
            <person name="Blair E.M."/>
            <person name="O'Malley M.A."/>
            <person name="Valentine D.L."/>
        </authorList>
    </citation>
    <scope>NUCLEOTIDE SEQUENCE [LARGE SCALE GENOMIC DNA]</scope>
    <source>
        <strain evidence="7 8">NLcol2</strain>
    </source>
</reference>
<dbReference type="EMBL" id="JARVCO010000010">
    <property type="protein sequence ID" value="MDZ8118508.1"/>
    <property type="molecule type" value="Genomic_DNA"/>
</dbReference>
<protein>
    <recommendedName>
        <fullName evidence="4">Malate dehydrogenase</fullName>
        <ecNumber evidence="4">1.1.1.37</ecNumber>
    </recommendedName>
</protein>
<dbReference type="InterPro" id="IPR011275">
    <property type="entry name" value="Malate_DH_type3"/>
</dbReference>
<feature type="binding site" evidence="4">
    <location>
        <position position="83"/>
    </location>
    <ligand>
        <name>substrate</name>
    </ligand>
</feature>
<gene>
    <name evidence="4 7" type="primary">mdh</name>
    <name evidence="7" type="ORF">P9H32_07695</name>
</gene>
<dbReference type="SUPFAM" id="SSF51735">
    <property type="entry name" value="NAD(P)-binding Rossmann-fold domains"/>
    <property type="match status" value="1"/>
</dbReference>
<evidence type="ECO:0000259" key="6">
    <source>
        <dbReference type="Pfam" id="PF02866"/>
    </source>
</evidence>
<comment type="catalytic activity">
    <reaction evidence="4">
        <text>(S)-malate + NAD(+) = oxaloacetate + NADH + H(+)</text>
        <dbReference type="Rhea" id="RHEA:21432"/>
        <dbReference type="ChEBI" id="CHEBI:15378"/>
        <dbReference type="ChEBI" id="CHEBI:15589"/>
        <dbReference type="ChEBI" id="CHEBI:16452"/>
        <dbReference type="ChEBI" id="CHEBI:57540"/>
        <dbReference type="ChEBI" id="CHEBI:57945"/>
        <dbReference type="EC" id="1.1.1.37"/>
    </reaction>
</comment>
<dbReference type="GO" id="GO:0030060">
    <property type="term" value="F:L-malate dehydrogenase (NAD+) activity"/>
    <property type="evidence" value="ECO:0007669"/>
    <property type="project" value="UniProtKB-EC"/>
</dbReference>
<feature type="binding site" evidence="4">
    <location>
        <position position="34"/>
    </location>
    <ligand>
        <name>NAD(+)</name>
        <dbReference type="ChEBI" id="CHEBI:57540"/>
    </ligand>
</feature>
<sequence>MARKKIALVGAGQIGGTMALLAAQKELGDVVTIDIAEGVPQGKSLDITHGAQVIPSSVSLTGSNDYAAMKDADVVIVTAGLPRKPGMSRDDLLEVNCGIIKNVGENIKEQAPNAFVIVVTNPLDAMVYTMQKVTGFPANKVVGMAGVLDSSRFSSLIALELGVAAEDVTAMVMGGHGDTMVPLIRYATAGGVPVTQLLPMDTLNAIAARTAKSGGEIVGLLKTGSAFYSPGISAIKMAEAYLKDKKSVLTCAARLNGEYGIDGLYAGVPVIMGANGVEKVIEVELDETEKAAFDVSISAVKELTAWVENNFSA</sequence>
<dbReference type="CDD" id="cd01339">
    <property type="entry name" value="LDH-like_MDH"/>
    <property type="match status" value="1"/>
</dbReference>
<dbReference type="PANTHER" id="PTHR43128:SF16">
    <property type="entry name" value="L-LACTATE DEHYDROGENASE"/>
    <property type="match status" value="1"/>
</dbReference>
<evidence type="ECO:0000256" key="1">
    <source>
        <dbReference type="ARBA" id="ARBA00022532"/>
    </source>
</evidence>
<evidence type="ECO:0000256" key="2">
    <source>
        <dbReference type="ARBA" id="ARBA00023002"/>
    </source>
</evidence>
<dbReference type="Gene3D" id="3.40.50.720">
    <property type="entry name" value="NAD(P)-binding Rossmann-like Domain"/>
    <property type="match status" value="1"/>
</dbReference>
<dbReference type="InterPro" id="IPR022383">
    <property type="entry name" value="Lactate/malate_DH_C"/>
</dbReference>
<evidence type="ECO:0000313" key="8">
    <source>
        <dbReference type="Proteomes" id="UP001290861"/>
    </source>
</evidence>
<dbReference type="InterPro" id="IPR001236">
    <property type="entry name" value="Lactate/malate_DH_N"/>
</dbReference>
<keyword evidence="8" id="KW-1185">Reference proteome</keyword>
<feature type="active site" description="Proton acceptor" evidence="4">
    <location>
        <position position="176"/>
    </location>
</feature>
<dbReference type="RefSeq" id="WP_322608307.1">
    <property type="nucleotide sequence ID" value="NZ_JARVCO010000010.1"/>
</dbReference>
<name>A0ABU5MWC4_9BACT</name>
<dbReference type="Proteomes" id="UP001290861">
    <property type="component" value="Unassembled WGS sequence"/>
</dbReference>
<dbReference type="InterPro" id="IPR036291">
    <property type="entry name" value="NAD(P)-bd_dom_sf"/>
</dbReference>
<organism evidence="7 8">
    <name type="scientific">Pontiella agarivorans</name>
    <dbReference type="NCBI Taxonomy" id="3038953"/>
    <lineage>
        <taxon>Bacteria</taxon>
        <taxon>Pseudomonadati</taxon>
        <taxon>Kiritimatiellota</taxon>
        <taxon>Kiritimatiellia</taxon>
        <taxon>Kiritimatiellales</taxon>
        <taxon>Pontiellaceae</taxon>
        <taxon>Pontiella</taxon>
    </lineage>
</organism>
<evidence type="ECO:0000313" key="7">
    <source>
        <dbReference type="EMBL" id="MDZ8118508.1"/>
    </source>
</evidence>
<dbReference type="SUPFAM" id="SSF56327">
    <property type="entry name" value="LDH C-terminal domain-like"/>
    <property type="match status" value="1"/>
</dbReference>
<proteinExistence type="inferred from homology"/>
<feature type="binding site" evidence="4">
    <location>
        <begin position="119"/>
        <end position="121"/>
    </location>
    <ligand>
        <name>NAD(+)</name>
        <dbReference type="ChEBI" id="CHEBI:57540"/>
    </ligand>
</feature>
<dbReference type="NCBIfam" id="NF004863">
    <property type="entry name" value="PRK06223.1"/>
    <property type="match status" value="1"/>
</dbReference>
<comment type="function">
    <text evidence="4">Catalyzes the reversible oxidation of malate to oxaloacetate.</text>
</comment>
<keyword evidence="3 4" id="KW-0520">NAD</keyword>
<dbReference type="Pfam" id="PF02866">
    <property type="entry name" value="Ldh_1_C"/>
    <property type="match status" value="1"/>
</dbReference>
<comment type="similarity">
    <text evidence="4">Belongs to the LDH/MDH superfamily. MDH type 3 family.</text>
</comment>
<dbReference type="InterPro" id="IPR001557">
    <property type="entry name" value="L-lactate/malate_DH"/>
</dbReference>
<feature type="binding site" evidence="4">
    <location>
        <position position="96"/>
    </location>
    <ligand>
        <name>NAD(+)</name>
        <dbReference type="ChEBI" id="CHEBI:57540"/>
    </ligand>
</feature>
<evidence type="ECO:0000259" key="5">
    <source>
        <dbReference type="Pfam" id="PF00056"/>
    </source>
</evidence>
<feature type="domain" description="Lactate/malate dehydrogenase C-terminal" evidence="6">
    <location>
        <begin position="148"/>
        <end position="302"/>
    </location>
</feature>
<dbReference type="PANTHER" id="PTHR43128">
    <property type="entry name" value="L-2-HYDROXYCARBOXYLATE DEHYDROGENASE (NAD(P)(+))"/>
    <property type="match status" value="1"/>
</dbReference>
<dbReference type="EC" id="1.1.1.37" evidence="4"/>
<dbReference type="HAMAP" id="MF_00487">
    <property type="entry name" value="Malate_dehydrog_3"/>
    <property type="match status" value="1"/>
</dbReference>
<feature type="binding site" evidence="4">
    <location>
        <position position="121"/>
    </location>
    <ligand>
        <name>substrate</name>
    </ligand>
</feature>
<feature type="binding site" evidence="4">
    <location>
        <position position="89"/>
    </location>
    <ligand>
        <name>substrate</name>
    </ligand>
</feature>
<dbReference type="Pfam" id="PF00056">
    <property type="entry name" value="Ldh_1_N"/>
    <property type="match status" value="1"/>
</dbReference>
<accession>A0ABU5MWC4</accession>
<evidence type="ECO:0000256" key="4">
    <source>
        <dbReference type="HAMAP-Rule" id="MF_00487"/>
    </source>
</evidence>